<dbReference type="OrthoDB" id="9800162at2"/>
<organism evidence="3 4">
    <name type="scientific">Kitasatospora acidiphila</name>
    <dbReference type="NCBI Taxonomy" id="2567942"/>
    <lineage>
        <taxon>Bacteria</taxon>
        <taxon>Bacillati</taxon>
        <taxon>Actinomycetota</taxon>
        <taxon>Actinomycetes</taxon>
        <taxon>Kitasatosporales</taxon>
        <taxon>Streptomycetaceae</taxon>
        <taxon>Kitasatospora</taxon>
    </lineage>
</organism>
<name>A0A540WB49_9ACTN</name>
<comment type="caution">
    <text evidence="3">The sequence shown here is derived from an EMBL/GenBank/DDBJ whole genome shotgun (WGS) entry which is preliminary data.</text>
</comment>
<feature type="compositionally biased region" description="Low complexity" evidence="1">
    <location>
        <begin position="8"/>
        <end position="19"/>
    </location>
</feature>
<dbReference type="Pfam" id="PF12902">
    <property type="entry name" value="Ferritin-like"/>
    <property type="match status" value="1"/>
</dbReference>
<feature type="compositionally biased region" description="Polar residues" evidence="1">
    <location>
        <begin position="109"/>
        <end position="120"/>
    </location>
</feature>
<feature type="region of interest" description="Disordered" evidence="1">
    <location>
        <begin position="1"/>
        <end position="229"/>
    </location>
</feature>
<dbReference type="EMBL" id="VIGB01000003">
    <property type="protein sequence ID" value="TQF06188.1"/>
    <property type="molecule type" value="Genomic_DNA"/>
</dbReference>
<proteinExistence type="predicted"/>
<dbReference type="Proteomes" id="UP000319103">
    <property type="component" value="Unassembled WGS sequence"/>
</dbReference>
<evidence type="ECO:0000313" key="4">
    <source>
        <dbReference type="Proteomes" id="UP000319103"/>
    </source>
</evidence>
<dbReference type="InterPro" id="IPR026820">
    <property type="entry name" value="VioB/RebD_dom"/>
</dbReference>
<keyword evidence="4" id="KW-1185">Reference proteome</keyword>
<feature type="compositionally biased region" description="Low complexity" evidence="1">
    <location>
        <begin position="135"/>
        <end position="169"/>
    </location>
</feature>
<dbReference type="InterPro" id="IPR012347">
    <property type="entry name" value="Ferritin-like"/>
</dbReference>
<evidence type="ECO:0000256" key="1">
    <source>
        <dbReference type="SAM" id="MobiDB-lite"/>
    </source>
</evidence>
<feature type="region of interest" description="Disordered" evidence="1">
    <location>
        <begin position="326"/>
        <end position="346"/>
    </location>
</feature>
<dbReference type="Gene3D" id="1.20.1260.10">
    <property type="match status" value="1"/>
</dbReference>
<accession>A0A540WB49</accession>
<gene>
    <name evidence="3" type="ORF">E6W39_33175</name>
</gene>
<feature type="domain" description="Iminophenyl-pyruvate dimer synthase" evidence="2">
    <location>
        <begin position="273"/>
        <end position="362"/>
    </location>
</feature>
<evidence type="ECO:0000313" key="3">
    <source>
        <dbReference type="EMBL" id="TQF06188.1"/>
    </source>
</evidence>
<reference evidence="3 4" key="1">
    <citation type="submission" date="2019-06" db="EMBL/GenBank/DDBJ databases">
        <title>Description of Kitasatospora acidophila sp. nov. isolated from pine grove soil, and reclassification of Streptomyces novaecaesareae to Kitasatospora novaeceasareae comb. nov.</title>
        <authorList>
            <person name="Kim M.J."/>
        </authorList>
    </citation>
    <scope>NUCLEOTIDE SEQUENCE [LARGE SCALE GENOMIC DNA]</scope>
    <source>
        <strain evidence="3 4">MMS16-CNU292</strain>
    </source>
</reference>
<protein>
    <recommendedName>
        <fullName evidence="2">Iminophenyl-pyruvate dimer synthase domain-containing protein</fullName>
    </recommendedName>
</protein>
<sequence length="548" mass="58893">MRPPPGRSPKGSRTASASPSRRRSSTPRPWSARSARSAASGTCASSDAPARRLPLARSVGRAPCAGVPCAGAALRGPPLLGGARAPSPGHRHPGEPGRVPGAPPRRPSRQCTCSPLSNGSRARRRWPGWASAPPRSTSATVRAPAAAGAAAATPARTSSRPTPVSRPAAGTAVAPARSTSAGSSPAGRTRARASGRPPASSSRPGCTTRSWPSARPRARATRTTWCPSTTAPVPEAVPVPEVAPVDTRRLGFGVGLRSPHLRHIRTHWPEVDFFEALTENFLKITWNKAGANRQYQRGYWNQNGGGKTVVVTDLKSALKALNEIIDQGEGSPKSGGTVPRNPISPRDGLEEYSHYVKFERIYNRVEGIGIGDGEPEKEVDIDSPLAVAMLAKNPKVADYARKDQNKPWPTEPLWDLMTLFNAAFTYTMHLLDTLYAHPTDDMQDNGHSARYHLERLFVAAMQGILYPVADLLTRTPTGRRHTVHGQKWDEYAGPSFEYHPFGTGPYAAMNREAELAALCTRDARHFPELGGDDGVQRQISLLTPVMPT</sequence>
<evidence type="ECO:0000259" key="2">
    <source>
        <dbReference type="Pfam" id="PF12902"/>
    </source>
</evidence>
<dbReference type="AlphaFoldDB" id="A0A540WB49"/>
<feature type="compositionally biased region" description="Low complexity" evidence="1">
    <location>
        <begin position="62"/>
        <end position="88"/>
    </location>
</feature>
<feature type="compositionally biased region" description="Low complexity" evidence="1">
    <location>
        <begin position="26"/>
        <end position="46"/>
    </location>
</feature>
<feature type="compositionally biased region" description="Low complexity" evidence="1">
    <location>
        <begin position="180"/>
        <end position="229"/>
    </location>
</feature>